<reference evidence="2 3" key="2">
    <citation type="submission" date="2020-03" db="EMBL/GenBank/DDBJ databases">
        <authorList>
            <person name="Ichikawa N."/>
            <person name="Kimura A."/>
            <person name="Kitahashi Y."/>
            <person name="Uohara A."/>
        </authorList>
    </citation>
    <scope>NUCLEOTIDE SEQUENCE [LARGE SCALE GENOMIC DNA]</scope>
    <source>
        <strain evidence="2 3">NBRC 107702</strain>
    </source>
</reference>
<keyword evidence="3" id="KW-1185">Reference proteome</keyword>
<name>A0A6F8XR90_9ACTN</name>
<dbReference type="InterPro" id="IPR036689">
    <property type="entry name" value="ESAT-6-like_sf"/>
</dbReference>
<dbReference type="AlphaFoldDB" id="A0A6F8XR90"/>
<dbReference type="RefSeq" id="WP_173036357.1">
    <property type="nucleotide sequence ID" value="NZ_AP022870.1"/>
</dbReference>
<evidence type="ECO:0008006" key="4">
    <source>
        <dbReference type="Google" id="ProtNLM"/>
    </source>
</evidence>
<evidence type="ECO:0000256" key="1">
    <source>
        <dbReference type="SAM" id="Coils"/>
    </source>
</evidence>
<sequence>MTAPGGITHGGGATNKAAIEVMDRKAVIAREGGRVEATMNQMREREWKDMAARDFEQTMIRWRSNLNRLLQTVQDVAELLQKYNKRLVAAQDQAKTQVAAVGKQVDGTAAANYSGQMSV</sequence>
<keyword evidence="1" id="KW-0175">Coiled coil</keyword>
<evidence type="ECO:0000313" key="2">
    <source>
        <dbReference type="EMBL" id="BCB76261.1"/>
    </source>
</evidence>
<gene>
    <name evidence="2" type="ORF">Pflav_026710</name>
</gene>
<dbReference type="InterPro" id="IPR010310">
    <property type="entry name" value="T7SS_ESAT-6-like"/>
</dbReference>
<dbReference type="Gene3D" id="1.10.287.1060">
    <property type="entry name" value="ESAT-6-like"/>
    <property type="match status" value="1"/>
</dbReference>
<evidence type="ECO:0000313" key="3">
    <source>
        <dbReference type="Proteomes" id="UP000502508"/>
    </source>
</evidence>
<dbReference type="EMBL" id="AP022870">
    <property type="protein sequence ID" value="BCB76261.1"/>
    <property type="molecule type" value="Genomic_DNA"/>
</dbReference>
<accession>A0A6F8XR90</accession>
<dbReference type="Pfam" id="PF06013">
    <property type="entry name" value="WXG100"/>
    <property type="match status" value="1"/>
</dbReference>
<dbReference type="KEGG" id="pfla:Pflav_026710"/>
<dbReference type="SUPFAM" id="SSF140453">
    <property type="entry name" value="EsxAB dimer-like"/>
    <property type="match status" value="1"/>
</dbReference>
<organism evidence="2 3">
    <name type="scientific">Phytohabitans flavus</name>
    <dbReference type="NCBI Taxonomy" id="1076124"/>
    <lineage>
        <taxon>Bacteria</taxon>
        <taxon>Bacillati</taxon>
        <taxon>Actinomycetota</taxon>
        <taxon>Actinomycetes</taxon>
        <taxon>Micromonosporales</taxon>
        <taxon>Micromonosporaceae</taxon>
    </lineage>
</organism>
<reference evidence="2 3" key="1">
    <citation type="submission" date="2020-03" db="EMBL/GenBank/DDBJ databases">
        <title>Whole genome shotgun sequence of Phytohabitans flavus NBRC 107702.</title>
        <authorList>
            <person name="Komaki H."/>
            <person name="Tamura T."/>
        </authorList>
    </citation>
    <scope>NUCLEOTIDE SEQUENCE [LARGE SCALE GENOMIC DNA]</scope>
    <source>
        <strain evidence="2 3">NBRC 107702</strain>
    </source>
</reference>
<proteinExistence type="predicted"/>
<feature type="coiled-coil region" evidence="1">
    <location>
        <begin position="66"/>
        <end position="93"/>
    </location>
</feature>
<protein>
    <recommendedName>
        <fullName evidence="4">ESAT-6-like protein</fullName>
    </recommendedName>
</protein>
<dbReference type="Proteomes" id="UP000502508">
    <property type="component" value="Chromosome"/>
</dbReference>